<gene>
    <name evidence="1" type="ORF">UY08_C0002G0002</name>
</gene>
<organism evidence="1 2">
    <name type="scientific">Candidatus Gottesmanbacteria bacterium GW2011_GWA1_47_8</name>
    <dbReference type="NCBI Taxonomy" id="1618438"/>
    <lineage>
        <taxon>Bacteria</taxon>
        <taxon>Candidatus Gottesmaniibacteriota</taxon>
    </lineage>
</organism>
<evidence type="ECO:0000313" key="1">
    <source>
        <dbReference type="EMBL" id="KKU81089.1"/>
    </source>
</evidence>
<comment type="caution">
    <text evidence="1">The sequence shown here is derived from an EMBL/GenBank/DDBJ whole genome shotgun (WGS) entry which is preliminary data.</text>
</comment>
<dbReference type="EMBL" id="LCOQ01000002">
    <property type="protein sequence ID" value="KKU81089.1"/>
    <property type="molecule type" value="Genomic_DNA"/>
</dbReference>
<accession>A0A0G1TH46</accession>
<dbReference type="Proteomes" id="UP000034212">
    <property type="component" value="Unassembled WGS sequence"/>
</dbReference>
<dbReference type="AlphaFoldDB" id="A0A0G1TH46"/>
<protein>
    <submittedName>
        <fullName evidence="1">Uncharacterized protein</fullName>
    </submittedName>
</protein>
<proteinExistence type="predicted"/>
<reference evidence="1 2" key="1">
    <citation type="journal article" date="2015" name="Nature">
        <title>rRNA introns, odd ribosomes, and small enigmatic genomes across a large radiation of phyla.</title>
        <authorList>
            <person name="Brown C.T."/>
            <person name="Hug L.A."/>
            <person name="Thomas B.C."/>
            <person name="Sharon I."/>
            <person name="Castelle C.J."/>
            <person name="Singh A."/>
            <person name="Wilkins M.J."/>
            <person name="Williams K.H."/>
            <person name="Banfield J.F."/>
        </authorList>
    </citation>
    <scope>NUCLEOTIDE SEQUENCE [LARGE SCALE GENOMIC DNA]</scope>
</reference>
<sequence length="51" mass="5554">MERSLVALTPEKASNQLFQLGYDKIENVPVGRGNDYLTALVKIAGGGISRY</sequence>
<name>A0A0G1TH46_9BACT</name>
<evidence type="ECO:0000313" key="2">
    <source>
        <dbReference type="Proteomes" id="UP000034212"/>
    </source>
</evidence>